<dbReference type="CDD" id="cd04301">
    <property type="entry name" value="NAT_SF"/>
    <property type="match status" value="1"/>
</dbReference>
<dbReference type="KEGG" id="pchi:PC41400_29565"/>
<keyword evidence="7" id="KW-1185">Reference proteome</keyword>
<gene>
    <name evidence="4" type="ORF">M5X16_15060</name>
    <name evidence="5" type="ORF">PC41400_29565</name>
</gene>
<evidence type="ECO:0000313" key="5">
    <source>
        <dbReference type="EMBL" id="QAV21579.1"/>
    </source>
</evidence>
<name>A0A410X4N8_9BACL</name>
<dbReference type="EMBL" id="CP026520">
    <property type="protein sequence ID" value="QAV21579.1"/>
    <property type="molecule type" value="Genomic_DNA"/>
</dbReference>
<dbReference type="RefSeq" id="WP_042235158.1">
    <property type="nucleotide sequence ID" value="NZ_CP026520.1"/>
</dbReference>
<dbReference type="Pfam" id="PF00583">
    <property type="entry name" value="Acetyltransf_1"/>
    <property type="match status" value="1"/>
</dbReference>
<feature type="domain" description="N-acetyltransferase" evidence="3">
    <location>
        <begin position="4"/>
        <end position="152"/>
    </location>
</feature>
<keyword evidence="1 5" id="KW-0808">Transferase</keyword>
<evidence type="ECO:0000256" key="2">
    <source>
        <dbReference type="ARBA" id="ARBA00023315"/>
    </source>
</evidence>
<dbReference type="PANTHER" id="PTHR10545">
    <property type="entry name" value="DIAMINE N-ACETYLTRANSFERASE"/>
    <property type="match status" value="1"/>
</dbReference>
<organism evidence="5 6">
    <name type="scientific">Paenibacillus chitinolyticus</name>
    <dbReference type="NCBI Taxonomy" id="79263"/>
    <lineage>
        <taxon>Bacteria</taxon>
        <taxon>Bacillati</taxon>
        <taxon>Bacillota</taxon>
        <taxon>Bacilli</taxon>
        <taxon>Bacillales</taxon>
        <taxon>Paenibacillaceae</taxon>
        <taxon>Paenibacillus</taxon>
    </lineage>
</organism>
<sequence length="156" mass="18110">MSRVEIREAELNDRDALRGLMNTYIYDFYHYPRPEEEKLENLLDVLMEKKAGTQFVAVYDGELVGFATLYFTYSTLRTGKVVIMNDLFVTEKCRIQGVGTKLFRACNQYAAYNGYVAMLWETSKANENAQKFYEKMGGEREEWYPYSIKPVIGVGD</sequence>
<evidence type="ECO:0000313" key="4">
    <source>
        <dbReference type="EMBL" id="MCY9597080.1"/>
    </source>
</evidence>
<dbReference type="PROSITE" id="PS51186">
    <property type="entry name" value="GNAT"/>
    <property type="match status" value="1"/>
</dbReference>
<reference evidence="5 6" key="1">
    <citation type="submission" date="2018-01" db="EMBL/GenBank/DDBJ databases">
        <title>The whole genome sequencing and assembly of Paenibacillus chitinolyticus KCCM 41400 strain.</title>
        <authorList>
            <person name="Kim J.-Y."/>
            <person name="Park M.-K."/>
            <person name="Lee Y.-J."/>
            <person name="Yi H."/>
            <person name="Bahn Y.-S."/>
            <person name="Kim J.F."/>
            <person name="Lee D.-W."/>
        </authorList>
    </citation>
    <scope>NUCLEOTIDE SEQUENCE [LARGE SCALE GENOMIC DNA]</scope>
    <source>
        <strain evidence="5 6">KCCM 41400</strain>
    </source>
</reference>
<dbReference type="Gene3D" id="3.40.630.30">
    <property type="match status" value="1"/>
</dbReference>
<evidence type="ECO:0000313" key="7">
    <source>
        <dbReference type="Proteomes" id="UP001527202"/>
    </source>
</evidence>
<dbReference type="AlphaFoldDB" id="A0A410X4N8"/>
<evidence type="ECO:0000313" key="6">
    <source>
        <dbReference type="Proteomes" id="UP000288943"/>
    </source>
</evidence>
<dbReference type="GeneID" id="95378945"/>
<dbReference type="InterPro" id="IPR000182">
    <property type="entry name" value="GNAT_dom"/>
</dbReference>
<dbReference type="SUPFAM" id="SSF55729">
    <property type="entry name" value="Acyl-CoA N-acyltransferases (Nat)"/>
    <property type="match status" value="1"/>
</dbReference>
<dbReference type="Proteomes" id="UP001527202">
    <property type="component" value="Unassembled WGS sequence"/>
</dbReference>
<accession>A0A410X4N8</accession>
<dbReference type="InterPro" id="IPR051016">
    <property type="entry name" value="Diverse_Substrate_AcTransf"/>
</dbReference>
<evidence type="ECO:0000256" key="1">
    <source>
        <dbReference type="ARBA" id="ARBA00022679"/>
    </source>
</evidence>
<reference evidence="4 7" key="2">
    <citation type="submission" date="2022-05" db="EMBL/GenBank/DDBJ databases">
        <title>Genome Sequencing of Bee-Associated Microbes.</title>
        <authorList>
            <person name="Dunlap C."/>
        </authorList>
    </citation>
    <scope>NUCLEOTIDE SEQUENCE [LARGE SCALE GENOMIC DNA]</scope>
    <source>
        <strain evidence="4 7">NRRL B-23120</strain>
    </source>
</reference>
<protein>
    <submittedName>
        <fullName evidence="4 5">N-acetyltransferase</fullName>
    </submittedName>
</protein>
<dbReference type="OrthoDB" id="9792929at2"/>
<dbReference type="EMBL" id="JAMDMJ010000017">
    <property type="protein sequence ID" value="MCY9597080.1"/>
    <property type="molecule type" value="Genomic_DNA"/>
</dbReference>
<keyword evidence="2" id="KW-0012">Acyltransferase</keyword>
<proteinExistence type="predicted"/>
<dbReference type="GO" id="GO:0008080">
    <property type="term" value="F:N-acetyltransferase activity"/>
    <property type="evidence" value="ECO:0007669"/>
    <property type="project" value="UniProtKB-ARBA"/>
</dbReference>
<dbReference type="PANTHER" id="PTHR10545:SF29">
    <property type="entry name" value="GH14572P-RELATED"/>
    <property type="match status" value="1"/>
</dbReference>
<dbReference type="InterPro" id="IPR016181">
    <property type="entry name" value="Acyl_CoA_acyltransferase"/>
</dbReference>
<dbReference type="Proteomes" id="UP000288943">
    <property type="component" value="Chromosome"/>
</dbReference>
<evidence type="ECO:0000259" key="3">
    <source>
        <dbReference type="PROSITE" id="PS51186"/>
    </source>
</evidence>